<reference evidence="4" key="1">
    <citation type="submission" date="2019-09" db="EMBL/GenBank/DDBJ databases">
        <authorList>
            <person name="Jung D.-H."/>
        </authorList>
    </citation>
    <scope>NUCLEOTIDE SEQUENCE [LARGE SCALE GENOMIC DNA]</scope>
    <source>
        <strain evidence="4">JA-25</strain>
    </source>
</reference>
<evidence type="ECO:0000313" key="4">
    <source>
        <dbReference type="Proteomes" id="UP000606008"/>
    </source>
</evidence>
<dbReference type="Pfam" id="PF11396">
    <property type="entry name" value="PepSY_like"/>
    <property type="match status" value="3"/>
</dbReference>
<organism evidence="3 4">
    <name type="scientific">Fibrivirga algicola</name>
    <dbReference type="NCBI Taxonomy" id="2950420"/>
    <lineage>
        <taxon>Bacteria</taxon>
        <taxon>Pseudomonadati</taxon>
        <taxon>Bacteroidota</taxon>
        <taxon>Cytophagia</taxon>
        <taxon>Cytophagales</taxon>
        <taxon>Spirosomataceae</taxon>
        <taxon>Fibrivirga</taxon>
    </lineage>
</organism>
<accession>A0ABX0QK03</accession>
<feature type="domain" description="Putative beta-lactamase-inhibitor-like PepSY-like" evidence="2">
    <location>
        <begin position="179"/>
        <end position="235"/>
    </location>
</feature>
<evidence type="ECO:0000256" key="1">
    <source>
        <dbReference type="SAM" id="SignalP"/>
    </source>
</evidence>
<reference evidence="4" key="2">
    <citation type="submission" date="2023-07" db="EMBL/GenBank/DDBJ databases">
        <authorList>
            <person name="Jung D.-H."/>
        </authorList>
    </citation>
    <scope>NUCLEOTIDE SEQUENCE [LARGE SCALE GENOMIC DNA]</scope>
    <source>
        <strain evidence="4">JA-25</strain>
    </source>
</reference>
<dbReference type="SUPFAM" id="SSF160574">
    <property type="entry name" value="BT0923-like"/>
    <property type="match status" value="2"/>
</dbReference>
<feature type="signal peptide" evidence="1">
    <location>
        <begin position="1"/>
        <end position="20"/>
    </location>
</feature>
<proteinExistence type="predicted"/>
<feature type="chain" id="PRO_5045342374" description="Putative beta-lactamase-inhibitor-like PepSY-like domain-containing protein" evidence="1">
    <location>
        <begin position="21"/>
        <end position="382"/>
    </location>
</feature>
<protein>
    <recommendedName>
        <fullName evidence="2">Putative beta-lactamase-inhibitor-like PepSY-like domain-containing protein</fullName>
    </recommendedName>
</protein>
<dbReference type="Gene3D" id="3.10.450.360">
    <property type="match status" value="1"/>
</dbReference>
<feature type="domain" description="Putative beta-lactamase-inhibitor-like PepSY-like" evidence="2">
    <location>
        <begin position="104"/>
        <end position="158"/>
    </location>
</feature>
<dbReference type="InterPro" id="IPR021533">
    <property type="entry name" value="PepSY-like"/>
</dbReference>
<keyword evidence="1" id="KW-0732">Signal</keyword>
<dbReference type="Gene3D" id="3.40.1420.30">
    <property type="match status" value="1"/>
</dbReference>
<gene>
    <name evidence="3" type="ORF">F7231_21470</name>
</gene>
<sequence length="382" mass="41285">MKKILLYTTLLALLWLDACRQQEVQPTTTTDFANVPAAVVQAVKSAYPTATNLSFSEIDKGSVWESDFTVQAVAHQATVNAKGAILEAYALGKGDGSTGTQAVTLPAAAKVYIEKTYPAYKMTGVGEGQYNNQKAYKVALRNETEEVTLIFDASGALILEFKATIKPVTEAPKTFPILKAEDLPGAASQYLKDNSLTFAKGVATVDKDGKKTYLVVATKGTTVYELVFDNDGKLTKSSASIPPVTPTELKSIADLPAAAIAFLTGYTFEKGSVATKEGRKVYYVVVMKDGKRYEITFDADGKVLANQYTPRAVEKAINAAAELPAPITEYLNKTYPGWQFMKGVSVLTDTKPTSYTVVVKVGETLYYLLFNGEGKFESVKKG</sequence>
<dbReference type="EMBL" id="WAEL01000008">
    <property type="protein sequence ID" value="NID12755.1"/>
    <property type="molecule type" value="Genomic_DNA"/>
</dbReference>
<name>A0ABX0QK03_9BACT</name>
<evidence type="ECO:0000259" key="2">
    <source>
        <dbReference type="Pfam" id="PF11396"/>
    </source>
</evidence>
<evidence type="ECO:0000313" key="3">
    <source>
        <dbReference type="EMBL" id="NID12755.1"/>
    </source>
</evidence>
<dbReference type="Proteomes" id="UP000606008">
    <property type="component" value="Unassembled WGS sequence"/>
</dbReference>
<comment type="caution">
    <text evidence="3">The sequence shown here is derived from an EMBL/GenBank/DDBJ whole genome shotgun (WGS) entry which is preliminary data.</text>
</comment>
<feature type="domain" description="Putative beta-lactamase-inhibitor-like PepSY-like" evidence="2">
    <location>
        <begin position="282"/>
        <end position="367"/>
    </location>
</feature>
<keyword evidence="4" id="KW-1185">Reference proteome</keyword>
<dbReference type="RefSeq" id="WP_085412769.1">
    <property type="nucleotide sequence ID" value="NZ_WAEL01000008.1"/>
</dbReference>